<keyword evidence="2" id="KW-1185">Reference proteome</keyword>
<sequence length="307" mass="32620">MIRYRYTFSYEDGFPACRIKIAGEMPETPLKSEPPNETLDIAKMNNTARICALVITSATLLTTGYHAAAADLGPAIIPEQKPVEDGWKISVTPYFWVAGLSGDVGSFGLPSVHLDASFGDVWDNLDFAAMIAGEARRGPYSIFGDIIYSDLSGTSATPRGVVATDATVDSRTFAGLLGAGYTVLGDEFSHLDLVGGLRVWSAKTEVSFSGGLLDGREVSDSATWVDAMAGVRGVYSFTPNVFLTGWGLVGAGGADVDWDVAAALGYRFNETVSATLGYRALGVDYSNDGFEFDVVEKGPILGLTVKF</sequence>
<evidence type="ECO:0008006" key="3">
    <source>
        <dbReference type="Google" id="ProtNLM"/>
    </source>
</evidence>
<gene>
    <name evidence="1" type="ORF">WH297_03430</name>
</gene>
<evidence type="ECO:0000313" key="1">
    <source>
        <dbReference type="EMBL" id="MEJ5018791.1"/>
    </source>
</evidence>
<organism evidence="1 2">
    <name type="scientific">Ochrobactrum vermis</name>
    <dbReference type="NCBI Taxonomy" id="1827297"/>
    <lineage>
        <taxon>Bacteria</taxon>
        <taxon>Pseudomonadati</taxon>
        <taxon>Pseudomonadota</taxon>
        <taxon>Alphaproteobacteria</taxon>
        <taxon>Hyphomicrobiales</taxon>
        <taxon>Brucellaceae</taxon>
        <taxon>Brucella/Ochrobactrum group</taxon>
        <taxon>Ochrobactrum</taxon>
    </lineage>
</organism>
<dbReference type="Proteomes" id="UP001375812">
    <property type="component" value="Unassembled WGS sequence"/>
</dbReference>
<protein>
    <recommendedName>
        <fullName evidence="3">Porin family protein</fullName>
    </recommendedName>
</protein>
<name>A0ABU8PBI2_9HYPH</name>
<reference evidence="1 2" key="1">
    <citation type="submission" date="2023-12" db="EMBL/GenBank/DDBJ databases">
        <title>Gut-associated functions are favored during microbiome assembly across C. elegans life.</title>
        <authorList>
            <person name="Zimmermann J."/>
        </authorList>
    </citation>
    <scope>NUCLEOTIDE SEQUENCE [LARGE SCALE GENOMIC DNA]</scope>
    <source>
        <strain evidence="1 2">MYb71</strain>
    </source>
</reference>
<evidence type="ECO:0000313" key="2">
    <source>
        <dbReference type="Proteomes" id="UP001375812"/>
    </source>
</evidence>
<proteinExistence type="predicted"/>
<dbReference type="EMBL" id="JBBGZH010000001">
    <property type="protein sequence ID" value="MEJ5018791.1"/>
    <property type="molecule type" value="Genomic_DNA"/>
</dbReference>
<accession>A0ABU8PBI2</accession>
<comment type="caution">
    <text evidence="1">The sequence shown here is derived from an EMBL/GenBank/DDBJ whole genome shotgun (WGS) entry which is preliminary data.</text>
</comment>